<feature type="transmembrane region" description="Helical" evidence="7">
    <location>
        <begin position="449"/>
        <end position="472"/>
    </location>
</feature>
<dbReference type="InterPro" id="IPR044772">
    <property type="entry name" value="NO3_transporter"/>
</dbReference>
<dbReference type="InterPro" id="IPR036259">
    <property type="entry name" value="MFS_trans_sf"/>
</dbReference>
<protein>
    <submittedName>
        <fullName evidence="9">Major facilitator superfamily domain-containing protein</fullName>
    </submittedName>
</protein>
<evidence type="ECO:0000256" key="7">
    <source>
        <dbReference type="SAM" id="Phobius"/>
    </source>
</evidence>
<dbReference type="AlphaFoldDB" id="A0A835YPG2"/>
<evidence type="ECO:0000256" key="6">
    <source>
        <dbReference type="ARBA" id="ARBA00023136"/>
    </source>
</evidence>
<keyword evidence="4 7" id="KW-1133">Transmembrane helix</keyword>
<dbReference type="Gene3D" id="1.20.1250.20">
    <property type="entry name" value="MFS general substrate transporter like domains"/>
    <property type="match status" value="2"/>
</dbReference>
<feature type="transmembrane region" description="Helical" evidence="7">
    <location>
        <begin position="163"/>
        <end position="185"/>
    </location>
</feature>
<dbReference type="PANTHER" id="PTHR23515">
    <property type="entry name" value="HIGH-AFFINITY NITRATE TRANSPORTER 2.3"/>
    <property type="match status" value="1"/>
</dbReference>
<feature type="transmembrane region" description="Helical" evidence="7">
    <location>
        <begin position="137"/>
        <end position="156"/>
    </location>
</feature>
<comment type="similarity">
    <text evidence="2">Belongs to the major facilitator superfamily. Nitrate/nitrite porter (TC 2.A.1.8) family.</text>
</comment>
<dbReference type="PROSITE" id="PS50850">
    <property type="entry name" value="MFS"/>
    <property type="match status" value="1"/>
</dbReference>
<feature type="transmembrane region" description="Helical" evidence="7">
    <location>
        <begin position="77"/>
        <end position="96"/>
    </location>
</feature>
<keyword evidence="10" id="KW-1185">Reference proteome</keyword>
<evidence type="ECO:0000256" key="4">
    <source>
        <dbReference type="ARBA" id="ARBA00022989"/>
    </source>
</evidence>
<feature type="transmembrane region" description="Helical" evidence="7">
    <location>
        <begin position="236"/>
        <end position="254"/>
    </location>
</feature>
<accession>A0A835YPG2</accession>
<dbReference type="InterPro" id="IPR011701">
    <property type="entry name" value="MFS"/>
</dbReference>
<evidence type="ECO:0000256" key="5">
    <source>
        <dbReference type="ARBA" id="ARBA00023063"/>
    </source>
</evidence>
<feature type="domain" description="Major facilitator superfamily (MFS) profile" evidence="8">
    <location>
        <begin position="72"/>
        <end position="502"/>
    </location>
</feature>
<evidence type="ECO:0000256" key="1">
    <source>
        <dbReference type="ARBA" id="ARBA00004141"/>
    </source>
</evidence>
<evidence type="ECO:0000256" key="3">
    <source>
        <dbReference type="ARBA" id="ARBA00022692"/>
    </source>
</evidence>
<keyword evidence="3 7" id="KW-0812">Transmembrane</keyword>
<comment type="caution">
    <text evidence="9">The sequence shown here is derived from an EMBL/GenBank/DDBJ whole genome shotgun (WGS) entry which is preliminary data.</text>
</comment>
<dbReference type="InterPro" id="IPR020846">
    <property type="entry name" value="MFS_dom"/>
</dbReference>
<sequence>MIPKADLSAIAAQSSSLDIEAPSKFDLPVDHDDRAQTINPFGLQPTAPKTRCKTRCSPLRRLLSCSRPHMRAFHVNWISFFLSFWLWFAFTSLLGSIQKTMGLTDSQVWISTCLNMASPALSRLFVGPLLEWTGPRLAQVVILMATAVPVLLGGLADNFAELCVVRFFIGITGASFVCCQVWATLMFSDNVLGAAQATVAGWGNMGASFSMLVMWEFNDRLVGSGVPEDRSWRYTLILPGAVALVWGGLLAFIADDAPRPDARVRVRDASAVGRVSLAINLSFIADDAPRPDARTLVRDASAVGRVVIRKAATKGGNDPNSWYLALQYAASFGIELHLYNSLTGYFNERFGVTPGRAILVTSLFGFFNVFARPLGGVLSDKLGARMGPKGRLQGHAAMLLLEGALLAAFAAVGSLAAALVLLSLLSIAVQAAEGLCFGVVPLVQPLASATVSGVVAAGGSLGAAALAAASACGARTETVYGFAAGYVVLAAAVPALLINIRGHTTFGRPPRGLQAALDVPGAW</sequence>
<dbReference type="GO" id="GO:0042128">
    <property type="term" value="P:nitrate assimilation"/>
    <property type="evidence" value="ECO:0007669"/>
    <property type="project" value="UniProtKB-KW"/>
</dbReference>
<dbReference type="EMBL" id="JAFCMP010000514">
    <property type="protein sequence ID" value="KAG5178641.1"/>
    <property type="molecule type" value="Genomic_DNA"/>
</dbReference>
<dbReference type="GO" id="GO:0015112">
    <property type="term" value="F:nitrate transmembrane transporter activity"/>
    <property type="evidence" value="ECO:0007669"/>
    <property type="project" value="InterPro"/>
</dbReference>
<name>A0A835YPG2_9STRA</name>
<keyword evidence="6 7" id="KW-0472">Membrane</keyword>
<feature type="transmembrane region" description="Helical" evidence="7">
    <location>
        <begin position="479"/>
        <end position="500"/>
    </location>
</feature>
<reference evidence="9" key="1">
    <citation type="submission" date="2021-02" db="EMBL/GenBank/DDBJ databases">
        <title>First Annotated Genome of the Yellow-green Alga Tribonema minus.</title>
        <authorList>
            <person name="Mahan K.M."/>
        </authorList>
    </citation>
    <scope>NUCLEOTIDE SEQUENCE</scope>
    <source>
        <strain evidence="9">UTEX B ZZ1240</strain>
    </source>
</reference>
<dbReference type="OrthoDB" id="434240at2759"/>
<evidence type="ECO:0000259" key="8">
    <source>
        <dbReference type="PROSITE" id="PS50850"/>
    </source>
</evidence>
<evidence type="ECO:0000313" key="10">
    <source>
        <dbReference type="Proteomes" id="UP000664859"/>
    </source>
</evidence>
<feature type="transmembrane region" description="Helical" evidence="7">
    <location>
        <begin position="399"/>
        <end position="429"/>
    </location>
</feature>
<dbReference type="GO" id="GO:0016020">
    <property type="term" value="C:membrane"/>
    <property type="evidence" value="ECO:0007669"/>
    <property type="project" value="UniProtKB-SubCell"/>
</dbReference>
<dbReference type="Pfam" id="PF07690">
    <property type="entry name" value="MFS_1"/>
    <property type="match status" value="1"/>
</dbReference>
<comment type="subcellular location">
    <subcellularLocation>
        <location evidence="1">Membrane</location>
        <topology evidence="1">Multi-pass membrane protein</topology>
    </subcellularLocation>
</comment>
<evidence type="ECO:0000313" key="9">
    <source>
        <dbReference type="EMBL" id="KAG5178641.1"/>
    </source>
</evidence>
<proteinExistence type="inferred from homology"/>
<gene>
    <name evidence="9" type="ORF">JKP88DRAFT_329318</name>
</gene>
<organism evidence="9 10">
    <name type="scientific">Tribonema minus</name>
    <dbReference type="NCBI Taxonomy" id="303371"/>
    <lineage>
        <taxon>Eukaryota</taxon>
        <taxon>Sar</taxon>
        <taxon>Stramenopiles</taxon>
        <taxon>Ochrophyta</taxon>
        <taxon>PX clade</taxon>
        <taxon>Xanthophyceae</taxon>
        <taxon>Tribonematales</taxon>
        <taxon>Tribonemataceae</taxon>
        <taxon>Tribonema</taxon>
    </lineage>
</organism>
<feature type="transmembrane region" description="Helical" evidence="7">
    <location>
        <begin position="357"/>
        <end position="378"/>
    </location>
</feature>
<evidence type="ECO:0000256" key="2">
    <source>
        <dbReference type="ARBA" id="ARBA00008432"/>
    </source>
</evidence>
<keyword evidence="5" id="KW-0534">Nitrate assimilation</keyword>
<dbReference type="SUPFAM" id="SSF103473">
    <property type="entry name" value="MFS general substrate transporter"/>
    <property type="match status" value="1"/>
</dbReference>
<dbReference type="Proteomes" id="UP000664859">
    <property type="component" value="Unassembled WGS sequence"/>
</dbReference>